<evidence type="ECO:0000256" key="6">
    <source>
        <dbReference type="ARBA" id="ARBA00022898"/>
    </source>
</evidence>
<comment type="catalytic activity">
    <reaction evidence="9">
        <text>(sulfur carrier)-H + L-cysteine = (sulfur carrier)-SH + L-alanine</text>
        <dbReference type="Rhea" id="RHEA:43892"/>
        <dbReference type="Rhea" id="RHEA-COMP:14737"/>
        <dbReference type="Rhea" id="RHEA-COMP:14739"/>
        <dbReference type="ChEBI" id="CHEBI:29917"/>
        <dbReference type="ChEBI" id="CHEBI:35235"/>
        <dbReference type="ChEBI" id="CHEBI:57972"/>
        <dbReference type="ChEBI" id="CHEBI:64428"/>
        <dbReference type="EC" id="2.8.1.7"/>
    </reaction>
</comment>
<comment type="cofactor">
    <cofactor evidence="1 10">
        <name>pyridoxal 5'-phosphate</name>
        <dbReference type="ChEBI" id="CHEBI:597326"/>
    </cofactor>
</comment>
<dbReference type="PROSITE" id="PS00595">
    <property type="entry name" value="AA_TRANSFER_CLASS_5"/>
    <property type="match status" value="1"/>
</dbReference>
<dbReference type="InterPro" id="IPR016454">
    <property type="entry name" value="Cysteine_dSase"/>
</dbReference>
<dbReference type="GO" id="GO:0046872">
    <property type="term" value="F:metal ion binding"/>
    <property type="evidence" value="ECO:0007669"/>
    <property type="project" value="UniProtKB-KW"/>
</dbReference>
<evidence type="ECO:0000256" key="7">
    <source>
        <dbReference type="ARBA" id="ARBA00023004"/>
    </source>
</evidence>
<evidence type="ECO:0000256" key="10">
    <source>
        <dbReference type="RuleBase" id="RU004504"/>
    </source>
</evidence>
<evidence type="ECO:0000256" key="2">
    <source>
        <dbReference type="ARBA" id="ARBA00006490"/>
    </source>
</evidence>
<dbReference type="InterPro" id="IPR015424">
    <property type="entry name" value="PyrdxlP-dep_Trfase"/>
</dbReference>
<dbReference type="PANTHER" id="PTHR11601:SF34">
    <property type="entry name" value="CYSTEINE DESULFURASE"/>
    <property type="match status" value="1"/>
</dbReference>
<dbReference type="Pfam" id="PF00266">
    <property type="entry name" value="Aminotran_5"/>
    <property type="match status" value="1"/>
</dbReference>
<dbReference type="RefSeq" id="WP_133391539.1">
    <property type="nucleotide sequence ID" value="NZ_SMUW01000036.1"/>
</dbReference>
<dbReference type="PANTHER" id="PTHR11601">
    <property type="entry name" value="CYSTEINE DESULFURYLASE FAMILY MEMBER"/>
    <property type="match status" value="1"/>
</dbReference>
<name>A0A4R5UUC8_9BACT</name>
<keyword evidence="4" id="KW-0808">Transferase</keyword>
<gene>
    <name evidence="12" type="ORF">E1898_15160</name>
</gene>
<feature type="domain" description="Aminotransferase class V" evidence="11">
    <location>
        <begin position="5"/>
        <end position="365"/>
    </location>
</feature>
<evidence type="ECO:0000256" key="3">
    <source>
        <dbReference type="ARBA" id="ARBA00012239"/>
    </source>
</evidence>
<reference evidence="12 13" key="1">
    <citation type="submission" date="2019-03" db="EMBL/GenBank/DDBJ databases">
        <title>Algoriphagus aquimaris sp. nov., isolated form marine sediment in Pohang, Korea.</title>
        <authorList>
            <person name="Kim J."/>
            <person name="Yoon S.-H."/>
            <person name="Lee S.-S."/>
        </authorList>
    </citation>
    <scope>NUCLEOTIDE SEQUENCE [LARGE SCALE GENOMIC DNA]</scope>
    <source>
        <strain evidence="12 13">F21</strain>
    </source>
</reference>
<comment type="caution">
    <text evidence="12">The sequence shown here is derived from an EMBL/GenBank/DDBJ whole genome shotgun (WGS) entry which is preliminary data.</text>
</comment>
<dbReference type="EMBL" id="SMUW01000036">
    <property type="protein sequence ID" value="TDK42772.1"/>
    <property type="molecule type" value="Genomic_DNA"/>
</dbReference>
<dbReference type="InterPro" id="IPR000192">
    <property type="entry name" value="Aminotrans_V_dom"/>
</dbReference>
<evidence type="ECO:0000256" key="5">
    <source>
        <dbReference type="ARBA" id="ARBA00022723"/>
    </source>
</evidence>
<keyword evidence="6" id="KW-0663">Pyridoxal phosphate</keyword>
<evidence type="ECO:0000259" key="11">
    <source>
        <dbReference type="Pfam" id="PF00266"/>
    </source>
</evidence>
<sequence>MNYPIYLDYNATTPCAPEVVEAMLPYFQDHFGNAASKSHPYGWIAENAVEEAREKVANLIGARAKEIIFTSGATEAINLGIKGVFEAYLGEKQHFITAQTEHKAVLDTFAEVEKRGGEVTYISVDSLGNIDLEELEKSILPHTKMICLMWANNETGVIHPMDKIAHLAASKGIILMSDAVQAAGKIPVFTKGIHLMAISAHKLYGPKGVGALYVRHNHELPKPLAQIHGGGHEKGLRSGTLNVPGIVGFGKAAELRMKENESDGNRLKALRDQLEKGLLEIADTFLNGSQDSRLPHVSNIAFGGVEGEELLKRSNQKVAVSSGSACTSISPKPSHVLAAMGLDSDLGRASIRFSLGKNTTETDIKSTVDWVKKVVLELRKVSKINLIKNLND</sequence>
<dbReference type="InterPro" id="IPR015422">
    <property type="entry name" value="PyrdxlP-dep_Trfase_small"/>
</dbReference>
<proteinExistence type="inferred from homology"/>
<comment type="similarity">
    <text evidence="2">Belongs to the class-V pyridoxal-phosphate-dependent aminotransferase family. NifS/IscS subfamily.</text>
</comment>
<dbReference type="GO" id="GO:0051536">
    <property type="term" value="F:iron-sulfur cluster binding"/>
    <property type="evidence" value="ECO:0007669"/>
    <property type="project" value="UniProtKB-KW"/>
</dbReference>
<protein>
    <recommendedName>
        <fullName evidence="3">cysteine desulfurase</fullName>
        <ecNumber evidence="3">2.8.1.7</ecNumber>
    </recommendedName>
</protein>
<evidence type="ECO:0000256" key="8">
    <source>
        <dbReference type="ARBA" id="ARBA00023014"/>
    </source>
</evidence>
<evidence type="ECO:0000256" key="9">
    <source>
        <dbReference type="ARBA" id="ARBA00050776"/>
    </source>
</evidence>
<evidence type="ECO:0000256" key="4">
    <source>
        <dbReference type="ARBA" id="ARBA00022679"/>
    </source>
</evidence>
<accession>A0A4R5UUC8</accession>
<keyword evidence="13" id="KW-1185">Reference proteome</keyword>
<dbReference type="InterPro" id="IPR020578">
    <property type="entry name" value="Aminotrans_V_PyrdxlP_BS"/>
</dbReference>
<dbReference type="Gene3D" id="3.90.1150.10">
    <property type="entry name" value="Aspartate Aminotransferase, domain 1"/>
    <property type="match status" value="1"/>
</dbReference>
<keyword evidence="8" id="KW-0411">Iron-sulfur</keyword>
<dbReference type="GO" id="GO:0031071">
    <property type="term" value="F:cysteine desulfurase activity"/>
    <property type="evidence" value="ECO:0007669"/>
    <property type="project" value="UniProtKB-EC"/>
</dbReference>
<organism evidence="12 13">
    <name type="scientific">Algoriphagus formosus</name>
    <dbReference type="NCBI Taxonomy" id="2007308"/>
    <lineage>
        <taxon>Bacteria</taxon>
        <taxon>Pseudomonadati</taxon>
        <taxon>Bacteroidota</taxon>
        <taxon>Cytophagia</taxon>
        <taxon>Cytophagales</taxon>
        <taxon>Cyclobacteriaceae</taxon>
        <taxon>Algoriphagus</taxon>
    </lineage>
</organism>
<dbReference type="AlphaFoldDB" id="A0A4R5UUC8"/>
<evidence type="ECO:0000313" key="12">
    <source>
        <dbReference type="EMBL" id="TDK42772.1"/>
    </source>
</evidence>
<dbReference type="Gene3D" id="3.40.640.10">
    <property type="entry name" value="Type I PLP-dependent aspartate aminotransferase-like (Major domain)"/>
    <property type="match status" value="1"/>
</dbReference>
<evidence type="ECO:0000256" key="1">
    <source>
        <dbReference type="ARBA" id="ARBA00001933"/>
    </source>
</evidence>
<dbReference type="PIRSF" id="PIRSF005572">
    <property type="entry name" value="NifS"/>
    <property type="match status" value="1"/>
</dbReference>
<dbReference type="SUPFAM" id="SSF53383">
    <property type="entry name" value="PLP-dependent transferases"/>
    <property type="match status" value="1"/>
</dbReference>
<evidence type="ECO:0000313" key="13">
    <source>
        <dbReference type="Proteomes" id="UP000295438"/>
    </source>
</evidence>
<dbReference type="Proteomes" id="UP000295438">
    <property type="component" value="Unassembled WGS sequence"/>
</dbReference>
<keyword evidence="5" id="KW-0479">Metal-binding</keyword>
<dbReference type="InterPro" id="IPR015421">
    <property type="entry name" value="PyrdxlP-dep_Trfase_major"/>
</dbReference>
<keyword evidence="7" id="KW-0408">Iron</keyword>
<dbReference type="EC" id="2.8.1.7" evidence="3"/>